<proteinExistence type="predicted"/>
<dbReference type="InterPro" id="IPR000253">
    <property type="entry name" value="FHA_dom"/>
</dbReference>
<evidence type="ECO:0000313" key="5">
    <source>
        <dbReference type="Proteomes" id="UP001565435"/>
    </source>
</evidence>
<dbReference type="PROSITE" id="PS50006">
    <property type="entry name" value="FHA_DOMAIN"/>
    <property type="match status" value="1"/>
</dbReference>
<feature type="compositionally biased region" description="Gly residues" evidence="2">
    <location>
        <begin position="78"/>
        <end position="101"/>
    </location>
</feature>
<keyword evidence="5" id="KW-1185">Reference proteome</keyword>
<comment type="caution">
    <text evidence="4">The sequence shown here is derived from an EMBL/GenBank/DDBJ whole genome shotgun (WGS) entry which is preliminary data.</text>
</comment>
<feature type="compositionally biased region" description="Polar residues" evidence="2">
    <location>
        <begin position="43"/>
        <end position="77"/>
    </location>
</feature>
<feature type="compositionally biased region" description="Low complexity" evidence="2">
    <location>
        <begin position="218"/>
        <end position="244"/>
    </location>
</feature>
<organism evidence="4 5">
    <name type="scientific">Brevibacterium epidermidis</name>
    <dbReference type="NCBI Taxonomy" id="1698"/>
    <lineage>
        <taxon>Bacteria</taxon>
        <taxon>Bacillati</taxon>
        <taxon>Actinomycetota</taxon>
        <taxon>Actinomycetes</taxon>
        <taxon>Micrococcales</taxon>
        <taxon>Brevibacteriaceae</taxon>
        <taxon>Brevibacterium</taxon>
    </lineage>
</organism>
<reference evidence="4 5" key="1">
    <citation type="submission" date="2024-07" db="EMBL/GenBank/DDBJ databases">
        <title>Mealworm larvae gut microbial communities from Newark, Delaware, USA.</title>
        <authorList>
            <person name="Blenner M."/>
        </authorList>
    </citation>
    <scope>NUCLEOTIDE SEQUENCE [LARGE SCALE GENOMIC DNA]</scope>
    <source>
        <strain evidence="4 5">UD i117</strain>
    </source>
</reference>
<dbReference type="SUPFAM" id="SSF49879">
    <property type="entry name" value="SMAD/FHA domain"/>
    <property type="match status" value="1"/>
</dbReference>
<feature type="compositionally biased region" description="Gly residues" evidence="2">
    <location>
        <begin position="116"/>
        <end position="127"/>
    </location>
</feature>
<feature type="domain" description="FHA" evidence="3">
    <location>
        <begin position="308"/>
        <end position="357"/>
    </location>
</feature>
<evidence type="ECO:0000313" key="4">
    <source>
        <dbReference type="EMBL" id="MEY9259424.1"/>
    </source>
</evidence>
<accession>A0ABV4ELN9</accession>
<dbReference type="InterPro" id="IPR008984">
    <property type="entry name" value="SMAD_FHA_dom_sf"/>
</dbReference>
<keyword evidence="1" id="KW-0597">Phosphoprotein</keyword>
<dbReference type="EMBL" id="JBGBYS010000014">
    <property type="protein sequence ID" value="MEY9259424.1"/>
    <property type="molecule type" value="Genomic_DNA"/>
</dbReference>
<dbReference type="Gene3D" id="2.60.200.20">
    <property type="match status" value="1"/>
</dbReference>
<sequence length="383" mass="40584">MSQNHDQNRPTPSQPWYDNGQVPQSKKFPFGAGNGNGGDESATRMNPQIDQNGQGNTPPYGQQPTNGAPQAPQYGNGQNFGGTPQGGQPYGNGQQYGGTPQGGQPYNNGQQYGNGQQFGGTPQGGQNYGASQPANQPYAANGQGSQGQPQYQPQQNQYPPQQNQYPPQNYGQPQGGQPQSGQPQGSQGQQYGNYPQQGGQPQYGSNGAGQYGQFDPNQQQGSQPGPGQYGQPQSGQPQSGQPQGAPTNGGQDPMNDSGSQQFQGILDPHTGEIHPVPDLEGLQDADALLVVVSGPDSGSQILLDTDVVTVGRSPNADIFLDDVTVSRKHAEFIRTPSGFTLRDTGSLNGTYVGRQLIDSIELQNGADVQIGKFRMIFQQRPRS</sequence>
<feature type="compositionally biased region" description="Low complexity" evidence="2">
    <location>
        <begin position="102"/>
        <end position="115"/>
    </location>
</feature>
<dbReference type="CDD" id="cd22684">
    <property type="entry name" value="FHA_GarA_OdhI-like"/>
    <property type="match status" value="1"/>
</dbReference>
<feature type="compositionally biased region" description="Polar residues" evidence="2">
    <location>
        <begin position="1"/>
        <end position="24"/>
    </location>
</feature>
<evidence type="ECO:0000259" key="3">
    <source>
        <dbReference type="PROSITE" id="PS50006"/>
    </source>
</evidence>
<dbReference type="Proteomes" id="UP001565435">
    <property type="component" value="Unassembled WGS sequence"/>
</dbReference>
<evidence type="ECO:0000256" key="2">
    <source>
        <dbReference type="SAM" id="MobiDB-lite"/>
    </source>
</evidence>
<protein>
    <recommendedName>
        <fullName evidence="3">FHA domain-containing protein</fullName>
    </recommendedName>
</protein>
<feature type="region of interest" description="Disordered" evidence="2">
    <location>
        <begin position="1"/>
        <end position="278"/>
    </location>
</feature>
<feature type="compositionally biased region" description="Low complexity" evidence="2">
    <location>
        <begin position="141"/>
        <end position="205"/>
    </location>
</feature>
<evidence type="ECO:0000256" key="1">
    <source>
        <dbReference type="ARBA" id="ARBA00022553"/>
    </source>
</evidence>
<dbReference type="SMART" id="SM00240">
    <property type="entry name" value="FHA"/>
    <property type="match status" value="1"/>
</dbReference>
<name>A0ABV4ELN9_BREEP</name>
<dbReference type="Pfam" id="PF00498">
    <property type="entry name" value="FHA"/>
    <property type="match status" value="1"/>
</dbReference>
<feature type="compositionally biased region" description="Polar residues" evidence="2">
    <location>
        <begin position="245"/>
        <end position="263"/>
    </location>
</feature>
<dbReference type="RefSeq" id="WP_370036660.1">
    <property type="nucleotide sequence ID" value="NZ_JBGBYS010000014.1"/>
</dbReference>
<gene>
    <name evidence="4" type="ORF">ABH903_002456</name>
</gene>